<reference evidence="1" key="1">
    <citation type="submission" date="2021-01" db="EMBL/GenBank/DDBJ databases">
        <authorList>
            <person name="Kaushik A."/>
        </authorList>
    </citation>
    <scope>NUCLEOTIDE SEQUENCE</scope>
    <source>
        <strain evidence="1">AG6-10EEA</strain>
    </source>
</reference>
<dbReference type="Proteomes" id="UP000663853">
    <property type="component" value="Unassembled WGS sequence"/>
</dbReference>
<comment type="caution">
    <text evidence="1">The sequence shown here is derived from an EMBL/GenBank/DDBJ whole genome shotgun (WGS) entry which is preliminary data.</text>
</comment>
<sequence>MNAPHQLAPTIFSPHGTGVMQSNDLLNGFPAGYFLIKAVNSSHHGRDMLLDVSRSERQPGVELVLWADETQSLWPFGDDWNDHQVFFMCKDGALRSKATGHPIGCKYDAEADTLKLVAQSPRPFNHRPQPRCRFTYDSQSKNIRMHQPDKNTADQICGLTRWDTGDSGVCVSVTFEDSASSEDVDPHHILEFVPRGHRHRRLSQVLNGALELPRQELRSRKLSNSIAPERSSQFSVEVEDADADDSWHRGREVRMVRWRGSTTRFQEWDIIPLGSPACEKSDDEWSVVD</sequence>
<evidence type="ECO:0000313" key="2">
    <source>
        <dbReference type="Proteomes" id="UP000663853"/>
    </source>
</evidence>
<organism evidence="1 2">
    <name type="scientific">Rhizoctonia solani</name>
    <dbReference type="NCBI Taxonomy" id="456999"/>
    <lineage>
        <taxon>Eukaryota</taxon>
        <taxon>Fungi</taxon>
        <taxon>Dikarya</taxon>
        <taxon>Basidiomycota</taxon>
        <taxon>Agaricomycotina</taxon>
        <taxon>Agaricomycetes</taxon>
        <taxon>Cantharellales</taxon>
        <taxon>Ceratobasidiaceae</taxon>
        <taxon>Rhizoctonia</taxon>
    </lineage>
</organism>
<protein>
    <submittedName>
        <fullName evidence="1">Uncharacterized protein</fullName>
    </submittedName>
</protein>
<dbReference type="EMBL" id="CAJMXA010003863">
    <property type="protein sequence ID" value="CAE6517870.1"/>
    <property type="molecule type" value="Genomic_DNA"/>
</dbReference>
<gene>
    <name evidence="1" type="ORF">RDB_LOCUS140403</name>
</gene>
<evidence type="ECO:0000313" key="1">
    <source>
        <dbReference type="EMBL" id="CAE6517870.1"/>
    </source>
</evidence>
<name>A0A8H3HJ67_9AGAM</name>
<accession>A0A8H3HJ67</accession>
<proteinExistence type="predicted"/>
<dbReference type="AlphaFoldDB" id="A0A8H3HJ67"/>